<dbReference type="AlphaFoldDB" id="A0A1G8ZCW5"/>
<sequence>MMAQVTRTDFNGKAVQQTQTRDDDWSRLLVQVGTHRDRAAFERLFHHYAPLIKGFHYSRSVQAFSAEAADELVQEVMFRVWRKATSFDPARASANTWIYTIMRNCRIDMLRRNSRRQDADGCDVEVDDIWDESPESQPLVVLQHKRSQRDIAEGLRGLPPEQSHVLEKAYMEGKSHSEIAEELGLPLGTVKSRVRLALKKLETILSKRGAP</sequence>
<dbReference type="Pfam" id="PF04542">
    <property type="entry name" value="Sigma70_r2"/>
    <property type="match status" value="1"/>
</dbReference>
<dbReference type="GO" id="GO:0016987">
    <property type="term" value="F:sigma factor activity"/>
    <property type="evidence" value="ECO:0007669"/>
    <property type="project" value="UniProtKB-KW"/>
</dbReference>
<dbReference type="SUPFAM" id="SSF88659">
    <property type="entry name" value="Sigma3 and sigma4 domains of RNA polymerase sigma factors"/>
    <property type="match status" value="1"/>
</dbReference>
<dbReference type="InterPro" id="IPR013249">
    <property type="entry name" value="RNA_pol_sigma70_r4_t2"/>
</dbReference>
<dbReference type="GO" id="GO:0003677">
    <property type="term" value="F:DNA binding"/>
    <property type="evidence" value="ECO:0007669"/>
    <property type="project" value="InterPro"/>
</dbReference>
<evidence type="ECO:0000259" key="5">
    <source>
        <dbReference type="Pfam" id="PF04542"/>
    </source>
</evidence>
<dbReference type="EMBL" id="FNFH01000003">
    <property type="protein sequence ID" value="SDK12010.1"/>
    <property type="molecule type" value="Genomic_DNA"/>
</dbReference>
<dbReference type="Gene3D" id="1.10.10.10">
    <property type="entry name" value="Winged helix-like DNA-binding domain superfamily/Winged helix DNA-binding domain"/>
    <property type="match status" value="1"/>
</dbReference>
<gene>
    <name evidence="7" type="ORF">SAMN05216212_1538</name>
</gene>
<keyword evidence="4" id="KW-0804">Transcription</keyword>
<evidence type="ECO:0000313" key="7">
    <source>
        <dbReference type="EMBL" id="SDK12010.1"/>
    </source>
</evidence>
<protein>
    <submittedName>
        <fullName evidence="7">RNA polymerase sigma-70 factor, ECF subfamily</fullName>
    </submittedName>
</protein>
<dbReference type="PANTHER" id="PTHR43133:SF62">
    <property type="entry name" value="RNA POLYMERASE SIGMA FACTOR SIGZ"/>
    <property type="match status" value="1"/>
</dbReference>
<dbReference type="InterPro" id="IPR014284">
    <property type="entry name" value="RNA_pol_sigma-70_dom"/>
</dbReference>
<feature type="domain" description="RNA polymerase sigma-70 region 2" evidence="5">
    <location>
        <begin position="44"/>
        <end position="116"/>
    </location>
</feature>
<dbReference type="InterPro" id="IPR039425">
    <property type="entry name" value="RNA_pol_sigma-70-like"/>
</dbReference>
<proteinExistence type="inferred from homology"/>
<keyword evidence="8" id="KW-1185">Reference proteome</keyword>
<accession>A0A1G8ZCW5</accession>
<name>A0A1G8ZCW5_9GAMM</name>
<dbReference type="InterPro" id="IPR007627">
    <property type="entry name" value="RNA_pol_sigma70_r2"/>
</dbReference>
<dbReference type="NCBIfam" id="TIGR02937">
    <property type="entry name" value="sigma70-ECF"/>
    <property type="match status" value="1"/>
</dbReference>
<keyword evidence="3" id="KW-0731">Sigma factor</keyword>
<feature type="domain" description="RNA polymerase sigma factor 70 region 4 type 2" evidence="6">
    <location>
        <begin position="150"/>
        <end position="201"/>
    </location>
</feature>
<dbReference type="GO" id="GO:0006352">
    <property type="term" value="P:DNA-templated transcription initiation"/>
    <property type="evidence" value="ECO:0007669"/>
    <property type="project" value="InterPro"/>
</dbReference>
<dbReference type="CDD" id="cd06171">
    <property type="entry name" value="Sigma70_r4"/>
    <property type="match status" value="1"/>
</dbReference>
<keyword evidence="2" id="KW-0805">Transcription regulation</keyword>
<dbReference type="STRING" id="658219.SAMN05216212_1538"/>
<evidence type="ECO:0000256" key="2">
    <source>
        <dbReference type="ARBA" id="ARBA00023015"/>
    </source>
</evidence>
<evidence type="ECO:0000256" key="3">
    <source>
        <dbReference type="ARBA" id="ARBA00023082"/>
    </source>
</evidence>
<reference evidence="8" key="1">
    <citation type="submission" date="2016-10" db="EMBL/GenBank/DDBJ databases">
        <authorList>
            <person name="Varghese N."/>
            <person name="Submissions S."/>
        </authorList>
    </citation>
    <scope>NUCLEOTIDE SEQUENCE [LARGE SCALE GENOMIC DNA]</scope>
    <source>
        <strain evidence="8">CGMCC 1.10658</strain>
    </source>
</reference>
<dbReference type="InterPro" id="IPR013325">
    <property type="entry name" value="RNA_pol_sigma_r2"/>
</dbReference>
<comment type="similarity">
    <text evidence="1">Belongs to the sigma-70 factor family. ECF subfamily.</text>
</comment>
<evidence type="ECO:0000256" key="4">
    <source>
        <dbReference type="ARBA" id="ARBA00023163"/>
    </source>
</evidence>
<dbReference type="InterPro" id="IPR036388">
    <property type="entry name" value="WH-like_DNA-bd_sf"/>
</dbReference>
<dbReference type="Gene3D" id="1.10.1740.10">
    <property type="match status" value="1"/>
</dbReference>
<dbReference type="PANTHER" id="PTHR43133">
    <property type="entry name" value="RNA POLYMERASE ECF-TYPE SIGMA FACTO"/>
    <property type="match status" value="1"/>
</dbReference>
<dbReference type="InterPro" id="IPR013324">
    <property type="entry name" value="RNA_pol_sigma_r3/r4-like"/>
</dbReference>
<evidence type="ECO:0000256" key="1">
    <source>
        <dbReference type="ARBA" id="ARBA00010641"/>
    </source>
</evidence>
<dbReference type="Proteomes" id="UP000199305">
    <property type="component" value="Unassembled WGS sequence"/>
</dbReference>
<dbReference type="SUPFAM" id="SSF88946">
    <property type="entry name" value="Sigma2 domain of RNA polymerase sigma factors"/>
    <property type="match status" value="1"/>
</dbReference>
<dbReference type="Pfam" id="PF08281">
    <property type="entry name" value="Sigma70_r4_2"/>
    <property type="match status" value="1"/>
</dbReference>
<evidence type="ECO:0000259" key="6">
    <source>
        <dbReference type="Pfam" id="PF08281"/>
    </source>
</evidence>
<organism evidence="7 8">
    <name type="scientific">Microbulbifer yueqingensis</name>
    <dbReference type="NCBI Taxonomy" id="658219"/>
    <lineage>
        <taxon>Bacteria</taxon>
        <taxon>Pseudomonadati</taxon>
        <taxon>Pseudomonadota</taxon>
        <taxon>Gammaproteobacteria</taxon>
        <taxon>Cellvibrionales</taxon>
        <taxon>Microbulbiferaceae</taxon>
        <taxon>Microbulbifer</taxon>
    </lineage>
</organism>
<evidence type="ECO:0000313" key="8">
    <source>
        <dbReference type="Proteomes" id="UP000199305"/>
    </source>
</evidence>